<dbReference type="Proteomes" id="UP000095751">
    <property type="component" value="Unassembled WGS sequence"/>
</dbReference>
<sequence length="518" mass="55727">MRRYPIISLLLFVFSGIGVGITLSMWNPDESDSTSKEVVLQWIGLVGDLFLRCLKAIVLPIVFVNVIIAVVDMMMVGAAGGVSAKTVGLYLATTLLAENFTGEESTGNAFITLGCSDSNSFLTQSTDGSVSCTANWTNDNEIIWDLNDVNETFSRSDGGGAIADISLSDTIYEGVFEKLFTDNVFVAFHEDNFAAIVVFAIALGIAASQVITRSKTMTNSFMRLLIEIDQILSVMIRWVINITPFAVFSMIAKAIGGESNLGSLFKNVGLLVSCTLLGFICHYLVTYCGGYFLFTRKNPFVYLKHIFPAQLMGFACASSAATIPINLKSVLSAGCHPTIARFVIPLGATINMDGAAIYFPVACIWLAIYNGVTPNISNYMLLVIISTFGSMGAAPVPNAGLALIITTYNTVFNAHGIPDGFSFIFAIDWLMDRGATVVNVTGDSIVCGIISHLMGNGFGIDSISGRSSRSIDILSCVKSLRNQRINGGAFLTNSIDTFCGTALKVSFVHQFAFRIEAR</sequence>
<proteinExistence type="inferred from homology"/>
<protein>
    <recommendedName>
        <fullName evidence="7">Amino acid transporter</fullName>
    </recommendedName>
</protein>
<dbReference type="PANTHER" id="PTHR42865">
    <property type="entry name" value="PROTON/GLUTAMATE-ASPARTATE SYMPORTER"/>
    <property type="match status" value="1"/>
</dbReference>
<keyword evidence="7" id="KW-0769">Symport</keyword>
<dbReference type="OrthoDB" id="70718at2759"/>
<dbReference type="Gene3D" id="1.10.3860.10">
    <property type="entry name" value="Sodium:dicarboxylate symporter"/>
    <property type="match status" value="1"/>
</dbReference>
<name>A0A1E7ERZ6_9STRA</name>
<dbReference type="InterPro" id="IPR036458">
    <property type="entry name" value="Na:dicarbo_symporter_sf"/>
</dbReference>
<dbReference type="PRINTS" id="PR00173">
    <property type="entry name" value="EDTRNSPORT"/>
</dbReference>
<dbReference type="PANTHER" id="PTHR42865:SF7">
    <property type="entry name" value="PROTON_GLUTAMATE-ASPARTATE SYMPORTER"/>
    <property type="match status" value="1"/>
</dbReference>
<dbReference type="SUPFAM" id="SSF118215">
    <property type="entry name" value="Proton glutamate symport protein"/>
    <property type="match status" value="2"/>
</dbReference>
<feature type="transmembrane region" description="Helical" evidence="7">
    <location>
        <begin position="7"/>
        <end position="26"/>
    </location>
</feature>
<evidence type="ECO:0000256" key="3">
    <source>
        <dbReference type="ARBA" id="ARBA00022475"/>
    </source>
</evidence>
<evidence type="ECO:0000313" key="9">
    <source>
        <dbReference type="Proteomes" id="UP000095751"/>
    </source>
</evidence>
<keyword evidence="3" id="KW-1003">Cell membrane</keyword>
<evidence type="ECO:0000256" key="7">
    <source>
        <dbReference type="RuleBase" id="RU361216"/>
    </source>
</evidence>
<reference evidence="8 9" key="1">
    <citation type="submission" date="2016-09" db="EMBL/GenBank/DDBJ databases">
        <title>Extensive genetic diversity and differential bi-allelic expression allows diatom success in the polar Southern Ocean.</title>
        <authorList>
            <consortium name="DOE Joint Genome Institute"/>
            <person name="Mock T."/>
            <person name="Otillar R.P."/>
            <person name="Strauss J."/>
            <person name="Dupont C."/>
            <person name="Frickenhaus S."/>
            <person name="Maumus F."/>
            <person name="Mcmullan M."/>
            <person name="Sanges R."/>
            <person name="Schmutz J."/>
            <person name="Toseland A."/>
            <person name="Valas R."/>
            <person name="Veluchamy A."/>
            <person name="Ward B.J."/>
            <person name="Allen A."/>
            <person name="Barry K."/>
            <person name="Falciatore A."/>
            <person name="Ferrante M."/>
            <person name="Fortunato A.E."/>
            <person name="Gloeckner G."/>
            <person name="Gruber A."/>
            <person name="Hipkin R."/>
            <person name="Janech M."/>
            <person name="Kroth P."/>
            <person name="Leese F."/>
            <person name="Lindquist E."/>
            <person name="Lyon B.R."/>
            <person name="Martin J."/>
            <person name="Mayer C."/>
            <person name="Parker M."/>
            <person name="Quesneville H."/>
            <person name="Raymond J."/>
            <person name="Uhlig C."/>
            <person name="Valentin K.U."/>
            <person name="Worden A.Z."/>
            <person name="Armbrust E.V."/>
            <person name="Bowler C."/>
            <person name="Green B."/>
            <person name="Moulton V."/>
            <person name="Van Oosterhout C."/>
            <person name="Grigoriev I."/>
        </authorList>
    </citation>
    <scope>NUCLEOTIDE SEQUENCE [LARGE SCALE GENOMIC DNA]</scope>
    <source>
        <strain evidence="8 9">CCMP1102</strain>
    </source>
</reference>
<evidence type="ECO:0000256" key="5">
    <source>
        <dbReference type="ARBA" id="ARBA00022989"/>
    </source>
</evidence>
<organism evidence="8 9">
    <name type="scientific">Fragilariopsis cylindrus CCMP1102</name>
    <dbReference type="NCBI Taxonomy" id="635003"/>
    <lineage>
        <taxon>Eukaryota</taxon>
        <taxon>Sar</taxon>
        <taxon>Stramenopiles</taxon>
        <taxon>Ochrophyta</taxon>
        <taxon>Bacillariophyta</taxon>
        <taxon>Bacillariophyceae</taxon>
        <taxon>Bacillariophycidae</taxon>
        <taxon>Bacillariales</taxon>
        <taxon>Bacillariaceae</taxon>
        <taxon>Fragilariopsis</taxon>
    </lineage>
</organism>
<evidence type="ECO:0000256" key="6">
    <source>
        <dbReference type="ARBA" id="ARBA00023136"/>
    </source>
</evidence>
<feature type="transmembrane region" description="Helical" evidence="7">
    <location>
        <begin position="193"/>
        <end position="211"/>
    </location>
</feature>
<dbReference type="InterPro" id="IPR001991">
    <property type="entry name" value="Na-dicarboxylate_symporter"/>
</dbReference>
<comment type="subcellular location">
    <subcellularLocation>
        <location evidence="1">Cell membrane</location>
        <topology evidence="1">Multi-pass membrane protein</topology>
    </subcellularLocation>
    <subcellularLocation>
        <location evidence="7">Membrane</location>
        <topology evidence="7">Multi-pass membrane protein</topology>
    </subcellularLocation>
</comment>
<evidence type="ECO:0000256" key="2">
    <source>
        <dbReference type="ARBA" id="ARBA00022448"/>
    </source>
</evidence>
<comment type="similarity">
    <text evidence="7">Belongs to the dicarboxylate/amino acid:cation symporter (DAACS) (TC 2.A.23) family.</text>
</comment>
<keyword evidence="4 7" id="KW-0812">Transmembrane</keyword>
<accession>A0A1E7ERZ6</accession>
<keyword evidence="6 7" id="KW-0472">Membrane</keyword>
<feature type="transmembrane region" description="Helical" evidence="7">
    <location>
        <begin position="268"/>
        <end position="294"/>
    </location>
</feature>
<dbReference type="InParanoid" id="A0A1E7ERZ6"/>
<feature type="transmembrane region" description="Helical" evidence="7">
    <location>
        <begin position="231"/>
        <end position="256"/>
    </location>
</feature>
<dbReference type="EMBL" id="KV784379">
    <property type="protein sequence ID" value="OEU08574.1"/>
    <property type="molecule type" value="Genomic_DNA"/>
</dbReference>
<evidence type="ECO:0000313" key="8">
    <source>
        <dbReference type="EMBL" id="OEU08574.1"/>
    </source>
</evidence>
<dbReference type="Pfam" id="PF00375">
    <property type="entry name" value="SDF"/>
    <property type="match status" value="1"/>
</dbReference>
<feature type="transmembrane region" description="Helical" evidence="7">
    <location>
        <begin position="379"/>
        <end position="405"/>
    </location>
</feature>
<evidence type="ECO:0000256" key="1">
    <source>
        <dbReference type="ARBA" id="ARBA00004651"/>
    </source>
</evidence>
<dbReference type="GO" id="GO:0005886">
    <property type="term" value="C:plasma membrane"/>
    <property type="evidence" value="ECO:0007669"/>
    <property type="project" value="UniProtKB-SubCell"/>
</dbReference>
<evidence type="ECO:0000256" key="4">
    <source>
        <dbReference type="ARBA" id="ARBA00022692"/>
    </source>
</evidence>
<dbReference type="AlphaFoldDB" id="A0A1E7ERZ6"/>
<dbReference type="KEGG" id="fcy:FRACYDRAFT_229079"/>
<feature type="transmembrane region" description="Helical" evidence="7">
    <location>
        <begin position="339"/>
        <end position="367"/>
    </location>
</feature>
<keyword evidence="9" id="KW-1185">Reference proteome</keyword>
<keyword evidence="5 7" id="KW-1133">Transmembrane helix</keyword>
<dbReference type="GO" id="GO:0015293">
    <property type="term" value="F:symporter activity"/>
    <property type="evidence" value="ECO:0007669"/>
    <property type="project" value="UniProtKB-UniRule"/>
</dbReference>
<gene>
    <name evidence="8" type="ORF">FRACYDRAFT_229079</name>
</gene>
<keyword evidence="2 7" id="KW-0813">Transport</keyword>